<dbReference type="GO" id="GO:0004176">
    <property type="term" value="F:ATP-dependent peptidase activity"/>
    <property type="evidence" value="ECO:0007669"/>
    <property type="project" value="InterPro"/>
</dbReference>
<accession>A0A6C0CPG9</accession>
<dbReference type="GO" id="GO:0009368">
    <property type="term" value="C:endopeptidase Clp complex"/>
    <property type="evidence" value="ECO:0007669"/>
    <property type="project" value="TreeGrafter"/>
</dbReference>
<dbReference type="SUPFAM" id="SSF52096">
    <property type="entry name" value="ClpP/crotonase"/>
    <property type="match status" value="1"/>
</dbReference>
<dbReference type="Pfam" id="PF00574">
    <property type="entry name" value="CLP_protease"/>
    <property type="match status" value="1"/>
</dbReference>
<dbReference type="EMBL" id="MN739459">
    <property type="protein sequence ID" value="QHT05760.1"/>
    <property type="molecule type" value="Genomic_DNA"/>
</dbReference>
<proteinExistence type="inferred from homology"/>
<dbReference type="InterPro" id="IPR001907">
    <property type="entry name" value="ClpP"/>
</dbReference>
<comment type="similarity">
    <text evidence="1">Belongs to the peptidase S14 family.</text>
</comment>
<dbReference type="InterPro" id="IPR029045">
    <property type="entry name" value="ClpP/crotonase-like_dom_sf"/>
</dbReference>
<dbReference type="PRINTS" id="PR00127">
    <property type="entry name" value="CLPPROTEASEP"/>
</dbReference>
<dbReference type="GO" id="GO:0006515">
    <property type="term" value="P:protein quality control for misfolded or incompletely synthesized proteins"/>
    <property type="evidence" value="ECO:0007669"/>
    <property type="project" value="TreeGrafter"/>
</dbReference>
<protein>
    <recommendedName>
        <fullName evidence="3">Protease</fullName>
    </recommendedName>
</protein>
<evidence type="ECO:0008006" key="3">
    <source>
        <dbReference type="Google" id="ProtNLM"/>
    </source>
</evidence>
<name>A0A6C0CPG9_9ZZZZ</name>
<dbReference type="GO" id="GO:0004252">
    <property type="term" value="F:serine-type endopeptidase activity"/>
    <property type="evidence" value="ECO:0007669"/>
    <property type="project" value="InterPro"/>
</dbReference>
<dbReference type="Gene3D" id="3.90.226.10">
    <property type="entry name" value="2-enoyl-CoA Hydratase, Chain A, domain 1"/>
    <property type="match status" value="1"/>
</dbReference>
<sequence length="190" mass="21487">MSSDTDVEQEEYECVRVVGSEIYYYGDIDRESILEFIETYKKLEIDLLKKSIEFPGYSPIIRVHICSDGGDVFAGMSAMDTLKQSRVKIETIAEGTCCSAATFMLLGGSRRLMGKHAHVLIHQISSGGFFGKYRDLKDEMSTCKKLMKSLKKLYKTETKIPKSKFKELMSRDVYLDSSECLTYGIVHAIA</sequence>
<dbReference type="InterPro" id="IPR023562">
    <property type="entry name" value="ClpP/TepA"/>
</dbReference>
<reference evidence="2" key="1">
    <citation type="journal article" date="2020" name="Nature">
        <title>Giant virus diversity and host interactions through global metagenomics.</title>
        <authorList>
            <person name="Schulz F."/>
            <person name="Roux S."/>
            <person name="Paez-Espino D."/>
            <person name="Jungbluth S."/>
            <person name="Walsh D.A."/>
            <person name="Denef V.J."/>
            <person name="McMahon K.D."/>
            <person name="Konstantinidis K.T."/>
            <person name="Eloe-Fadrosh E.A."/>
            <person name="Kyrpides N.C."/>
            <person name="Woyke T."/>
        </authorList>
    </citation>
    <scope>NUCLEOTIDE SEQUENCE</scope>
    <source>
        <strain evidence="2">GVMAG-M-3300021389-45</strain>
    </source>
</reference>
<dbReference type="AlphaFoldDB" id="A0A6C0CPG9"/>
<organism evidence="2">
    <name type="scientific">viral metagenome</name>
    <dbReference type="NCBI Taxonomy" id="1070528"/>
    <lineage>
        <taxon>unclassified sequences</taxon>
        <taxon>metagenomes</taxon>
        <taxon>organismal metagenomes</taxon>
    </lineage>
</organism>
<evidence type="ECO:0000256" key="1">
    <source>
        <dbReference type="ARBA" id="ARBA00007039"/>
    </source>
</evidence>
<evidence type="ECO:0000313" key="2">
    <source>
        <dbReference type="EMBL" id="QHT05760.1"/>
    </source>
</evidence>
<dbReference type="GO" id="GO:0051117">
    <property type="term" value="F:ATPase binding"/>
    <property type="evidence" value="ECO:0007669"/>
    <property type="project" value="TreeGrafter"/>
</dbReference>
<dbReference type="PANTHER" id="PTHR10381">
    <property type="entry name" value="ATP-DEPENDENT CLP PROTEASE PROTEOLYTIC SUBUNIT"/>
    <property type="match status" value="1"/>
</dbReference>
<dbReference type="PANTHER" id="PTHR10381:SF11">
    <property type="entry name" value="ATP-DEPENDENT CLP PROTEASE PROTEOLYTIC SUBUNIT, MITOCHONDRIAL"/>
    <property type="match status" value="1"/>
</dbReference>